<sequence length="102" mass="10947">MLGFCPCVKWAKAQVGGGTKAAAVAAAALAIERLLPSSTLSRWWRWLRAALARRGGVGAEAGDPRISRAGRCYSTYSGDIVFWDSDFVVPSHSSFRLESGTQ</sequence>
<keyword evidence="2" id="KW-1185">Reference proteome</keyword>
<dbReference type="AlphaFoldDB" id="A0A8J6C1N2"/>
<name>A0A8J6C1N2_ZIZPA</name>
<gene>
    <name evidence="1" type="ORF">GUJ93_ZPchr0013g36132</name>
</gene>
<proteinExistence type="predicted"/>
<reference evidence="1" key="1">
    <citation type="journal article" date="2021" name="bioRxiv">
        <title>Whole Genome Assembly and Annotation of Northern Wild Rice, Zizania palustris L., Supports a Whole Genome Duplication in the Zizania Genus.</title>
        <authorList>
            <person name="Haas M."/>
            <person name="Kono T."/>
            <person name="Macchietto M."/>
            <person name="Millas R."/>
            <person name="McGilp L."/>
            <person name="Shao M."/>
            <person name="Duquette J."/>
            <person name="Hirsch C.N."/>
            <person name="Kimball J."/>
        </authorList>
    </citation>
    <scope>NUCLEOTIDE SEQUENCE</scope>
    <source>
        <tissue evidence="1">Fresh leaf tissue</tissue>
    </source>
</reference>
<reference evidence="1" key="2">
    <citation type="submission" date="2021-02" db="EMBL/GenBank/DDBJ databases">
        <authorList>
            <person name="Kimball J.A."/>
            <person name="Haas M.W."/>
            <person name="Macchietto M."/>
            <person name="Kono T."/>
            <person name="Duquette J."/>
            <person name="Shao M."/>
        </authorList>
    </citation>
    <scope>NUCLEOTIDE SEQUENCE</scope>
    <source>
        <tissue evidence="1">Fresh leaf tissue</tissue>
    </source>
</reference>
<dbReference type="Proteomes" id="UP000729402">
    <property type="component" value="Unassembled WGS sequence"/>
</dbReference>
<protein>
    <submittedName>
        <fullName evidence="1">Uncharacterized protein</fullName>
    </submittedName>
</protein>
<comment type="caution">
    <text evidence="1">The sequence shown here is derived from an EMBL/GenBank/DDBJ whole genome shotgun (WGS) entry which is preliminary data.</text>
</comment>
<accession>A0A8J6C1N2</accession>
<organism evidence="1 2">
    <name type="scientific">Zizania palustris</name>
    <name type="common">Northern wild rice</name>
    <dbReference type="NCBI Taxonomy" id="103762"/>
    <lineage>
        <taxon>Eukaryota</taxon>
        <taxon>Viridiplantae</taxon>
        <taxon>Streptophyta</taxon>
        <taxon>Embryophyta</taxon>
        <taxon>Tracheophyta</taxon>
        <taxon>Spermatophyta</taxon>
        <taxon>Magnoliopsida</taxon>
        <taxon>Liliopsida</taxon>
        <taxon>Poales</taxon>
        <taxon>Poaceae</taxon>
        <taxon>BOP clade</taxon>
        <taxon>Oryzoideae</taxon>
        <taxon>Oryzeae</taxon>
        <taxon>Zizaniinae</taxon>
        <taxon>Zizania</taxon>
    </lineage>
</organism>
<dbReference type="EMBL" id="JAAALK010000079">
    <property type="protein sequence ID" value="KAG8099971.1"/>
    <property type="molecule type" value="Genomic_DNA"/>
</dbReference>
<evidence type="ECO:0000313" key="2">
    <source>
        <dbReference type="Proteomes" id="UP000729402"/>
    </source>
</evidence>
<evidence type="ECO:0000313" key="1">
    <source>
        <dbReference type="EMBL" id="KAG8099971.1"/>
    </source>
</evidence>